<dbReference type="AlphaFoldDB" id="A0ABD2MY26"/>
<dbReference type="InterPro" id="IPR036846">
    <property type="entry name" value="GM2-AP_sf"/>
</dbReference>
<reference evidence="3 4" key="1">
    <citation type="journal article" date="2021" name="BMC Biol.">
        <title>Horizontally acquired antibacterial genes associated with adaptive radiation of ladybird beetles.</title>
        <authorList>
            <person name="Li H.S."/>
            <person name="Tang X.F."/>
            <person name="Huang Y.H."/>
            <person name="Xu Z.Y."/>
            <person name="Chen M.L."/>
            <person name="Du X.Y."/>
            <person name="Qiu B.Y."/>
            <person name="Chen P.T."/>
            <person name="Zhang W."/>
            <person name="Slipinski A."/>
            <person name="Escalona H.E."/>
            <person name="Waterhouse R.M."/>
            <person name="Zwick A."/>
            <person name="Pang H."/>
        </authorList>
    </citation>
    <scope>NUCLEOTIDE SEQUENCE [LARGE SCALE GENOMIC DNA]</scope>
    <source>
        <strain evidence="3">SYSU2018</strain>
    </source>
</reference>
<sequence>MLNKFHLLFIAMSIIYFEATECKSEKDHKWTIQNVQYCPENDKLESPLSNLKYNKINASIGELSYDICYKRPLDENVGILLKLEKWTEKGWSEFPLLPFQKDVCRYSLKSPLMREMWIYWGTKMKVPQPDKCPIPAGCYSMENVIIDMKLMQKVPFWSGLYRFSIIEKIVKTQEWIYCLQLTFESREIVG</sequence>
<name>A0ABD2MY26_9CUCU</name>
<organism evidence="3 4">
    <name type="scientific">Cryptolaemus montrouzieri</name>
    <dbReference type="NCBI Taxonomy" id="559131"/>
    <lineage>
        <taxon>Eukaryota</taxon>
        <taxon>Metazoa</taxon>
        <taxon>Ecdysozoa</taxon>
        <taxon>Arthropoda</taxon>
        <taxon>Hexapoda</taxon>
        <taxon>Insecta</taxon>
        <taxon>Pterygota</taxon>
        <taxon>Neoptera</taxon>
        <taxon>Endopterygota</taxon>
        <taxon>Coleoptera</taxon>
        <taxon>Polyphaga</taxon>
        <taxon>Cucujiformia</taxon>
        <taxon>Coccinelloidea</taxon>
        <taxon>Coccinellidae</taxon>
        <taxon>Scymninae</taxon>
        <taxon>Scymnini</taxon>
        <taxon>Cryptolaemus</taxon>
    </lineage>
</organism>
<feature type="signal peptide" evidence="2">
    <location>
        <begin position="1"/>
        <end position="22"/>
    </location>
</feature>
<keyword evidence="4" id="KW-1185">Reference proteome</keyword>
<evidence type="ECO:0000313" key="3">
    <source>
        <dbReference type="EMBL" id="KAL3271255.1"/>
    </source>
</evidence>
<feature type="chain" id="PRO_5044844888" description="MD-2-related lipid-recognition domain-containing protein" evidence="2">
    <location>
        <begin position="23"/>
        <end position="190"/>
    </location>
</feature>
<dbReference type="EMBL" id="JABFTP020000042">
    <property type="protein sequence ID" value="KAL3271255.1"/>
    <property type="molecule type" value="Genomic_DNA"/>
</dbReference>
<evidence type="ECO:0008006" key="5">
    <source>
        <dbReference type="Google" id="ProtNLM"/>
    </source>
</evidence>
<evidence type="ECO:0000256" key="2">
    <source>
        <dbReference type="SAM" id="SignalP"/>
    </source>
</evidence>
<proteinExistence type="predicted"/>
<dbReference type="PANTHER" id="PTHR21112:SF0">
    <property type="entry name" value="CHEMOSENSORY PROTEIN A 29A-RELATED"/>
    <property type="match status" value="1"/>
</dbReference>
<dbReference type="Gene3D" id="2.70.220.10">
    <property type="entry name" value="Ganglioside GM2 activator"/>
    <property type="match status" value="1"/>
</dbReference>
<gene>
    <name evidence="3" type="ORF">HHI36_021746</name>
</gene>
<dbReference type="Proteomes" id="UP001516400">
    <property type="component" value="Unassembled WGS sequence"/>
</dbReference>
<dbReference type="PANTHER" id="PTHR21112">
    <property type="entry name" value="CHEMOSENSORY PROTEIN A 29A-RELATED"/>
    <property type="match status" value="1"/>
</dbReference>
<protein>
    <recommendedName>
        <fullName evidence="5">MD-2-related lipid-recognition domain-containing protein</fullName>
    </recommendedName>
</protein>
<keyword evidence="1 2" id="KW-0732">Signal</keyword>
<evidence type="ECO:0000256" key="1">
    <source>
        <dbReference type="ARBA" id="ARBA00022729"/>
    </source>
</evidence>
<accession>A0ABD2MY26</accession>
<comment type="caution">
    <text evidence="3">The sequence shown here is derived from an EMBL/GenBank/DDBJ whole genome shotgun (WGS) entry which is preliminary data.</text>
</comment>
<evidence type="ECO:0000313" key="4">
    <source>
        <dbReference type="Proteomes" id="UP001516400"/>
    </source>
</evidence>